<sequence>MTFRYISKFLWLLSLLLALPAAAFEVFRAATPSIGSISDERPVAVGPTWAAYVETLTQITVIDTATRAVIHTIPRPADRTPIPGQPGWVRSVTIFGQQLITDGTYLVALSDSALEQLAPNGAVLQTKKNFTVHAWKMPGAQSIGIVDIDEYPSANSAFLGVGNGRINYWRSRVQNIRQWNAETLTPLTGIPVLRDSTDVGSVAMSGNDLVYVGRDALSINHLYHLNLTSGSVNELPKPAGLETGSFQNLAVSSGHLLAPGVRYPPGTATPMFHYNLSTRQVVAQTETPGGKSTQPFFAPDGSWRAVSVGFNGATAEMRSGSAPTVAGSAVFELPRGFDSTGVIPDPFAYAQGHLWFRAGGVPDGTVAYRIPAAVQPISRLAGRCLPADESDGHLKVVFTLDPVVNRELVLQVRTQSGAGSATAGSDFESFDGEVTIPAGASQAALQLPLIQDSVVEENETLVVEITSHPADILVSEKEVPGIIGGSSFHRLPPVAGWQDLPALSAVAVPDTIALAGDRLVQTNRGHSGPTGAVPSVLTRPLEGGEWTPSTAFAAAPFDSYGISTNGSGLALVASPSAVRLFDPATDTLLYQTPGSPGLVPNVLMGDTHFMVGAPYVTEYSLTPPYASRRPVASLSGNLTGSAVYANEVLIGHFLGLPGGGLHKISRANQADLGQFIPGSAWYPTHMAASGNFFAGSGIRGVWFRRVDEPGRLIRVRPANGPFSLRIRELRITGNRLWVTEALDEDVPSIRVFEMPSGLETGRLLGDGGDGDANFSPYLPEGIAPLGREPSSGDQNDLEDLSFGGKDIVAAIRWPELGSNHLVAARFVQEAGLPGIVDSAPIREDAGDMMLTLSEAAPWPLTITTRAVAALHNQAADWSGSGNTVVIPAGTTTFSPGVRPFNDKLPEGNVASPLELTITGNGLTRTSRIAMQVEDDDQMPLADVPHTLHGFGRGIAPVAGEWAYRADSADENLVAWTGSAAFTHGSPFGTSGSRAFGNAMAGTGTWLAVAHDAWGGTAKGAKPSQIQIYQPATRGKTPVRVLKGMKYFNGFGETLFARDTTLWVGAPGSSLISPKPKKTAGMVLQYDLPTGKKRRTFKAPKTHAIGFGSSITANATSVWIGSPVSGGAVFQYDRAKGKLLRTLVNPASGAEQIFGTTIEANARTLAANSTYPNTLPQPLRGYSAATGVLQWQLHPPAGRHIGSFTLIGEDLLVTGGDSLIFFYLPPTGAPELLVEVLMPGGADDEIVELKAASGELALRCTRNGHSIEDGLVLTLAGVPKLAPYLPGALAATAMARVEAVESTAATPPALTLGQTLGGAWQLNLPAAASGTSVEFSTDLTQWHSLATAGSEGSWQLVPGTGAGTTLEGASLIDRVSLRVPPNHSRLFFRLHTP</sequence>
<evidence type="ECO:0000259" key="5">
    <source>
        <dbReference type="SMART" id="SM00237"/>
    </source>
</evidence>
<dbReference type="Gene3D" id="2.60.40.2030">
    <property type="match status" value="1"/>
</dbReference>
<protein>
    <recommendedName>
        <fullName evidence="5">Calx-beta domain-containing protein</fullName>
    </recommendedName>
</protein>
<keyword evidence="1 4" id="KW-0732">Signal</keyword>
<evidence type="ECO:0000256" key="4">
    <source>
        <dbReference type="SAM" id="SignalP"/>
    </source>
</evidence>
<evidence type="ECO:0000256" key="1">
    <source>
        <dbReference type="ARBA" id="ARBA00022729"/>
    </source>
</evidence>
<dbReference type="Proteomes" id="UP001320876">
    <property type="component" value="Unassembled WGS sequence"/>
</dbReference>
<dbReference type="Pfam" id="PF03160">
    <property type="entry name" value="Calx-beta"/>
    <property type="match status" value="1"/>
</dbReference>
<evidence type="ECO:0000256" key="2">
    <source>
        <dbReference type="ARBA" id="ARBA00022737"/>
    </source>
</evidence>
<dbReference type="InterPro" id="IPR003644">
    <property type="entry name" value="Calx_beta"/>
</dbReference>
<feature type="domain" description="Calx-beta" evidence="5">
    <location>
        <begin position="372"/>
        <end position="466"/>
    </location>
</feature>
<keyword evidence="7" id="KW-1185">Reference proteome</keyword>
<comment type="caution">
    <text evidence="6">The sequence shown here is derived from an EMBL/GenBank/DDBJ whole genome shotgun (WGS) entry which is preliminary data.</text>
</comment>
<evidence type="ECO:0000313" key="6">
    <source>
        <dbReference type="EMBL" id="MCW1924995.1"/>
    </source>
</evidence>
<keyword evidence="2" id="KW-0677">Repeat</keyword>
<dbReference type="InterPro" id="IPR038081">
    <property type="entry name" value="CalX-like_sf"/>
</dbReference>
<feature type="signal peptide" evidence="4">
    <location>
        <begin position="1"/>
        <end position="23"/>
    </location>
</feature>
<dbReference type="SUPFAM" id="SSF141072">
    <property type="entry name" value="CalX-like"/>
    <property type="match status" value="1"/>
</dbReference>
<dbReference type="SUPFAM" id="SSF50969">
    <property type="entry name" value="YVTN repeat-like/Quinoprotein amine dehydrogenase"/>
    <property type="match status" value="3"/>
</dbReference>
<organism evidence="6 7">
    <name type="scientific">Luteolibacter arcticus</name>
    <dbReference type="NCBI Taxonomy" id="1581411"/>
    <lineage>
        <taxon>Bacteria</taxon>
        <taxon>Pseudomonadati</taxon>
        <taxon>Verrucomicrobiota</taxon>
        <taxon>Verrucomicrobiia</taxon>
        <taxon>Verrucomicrobiales</taxon>
        <taxon>Verrucomicrobiaceae</taxon>
        <taxon>Luteolibacter</taxon>
    </lineage>
</organism>
<dbReference type="InterPro" id="IPR011044">
    <property type="entry name" value="Quino_amine_DH_bsu"/>
</dbReference>
<accession>A0ABT3GNF4</accession>
<name>A0ABT3GNF4_9BACT</name>
<dbReference type="SMART" id="SM00237">
    <property type="entry name" value="Calx_beta"/>
    <property type="match status" value="1"/>
</dbReference>
<reference evidence="6 7" key="1">
    <citation type="submission" date="2022-10" db="EMBL/GenBank/DDBJ databases">
        <title>Luteolibacter arcticus strain CCTCC AB 2014275, whole genome shotgun sequencing project.</title>
        <authorList>
            <person name="Zhao G."/>
            <person name="Shen L."/>
        </authorList>
    </citation>
    <scope>NUCLEOTIDE SEQUENCE [LARGE SCALE GENOMIC DNA]</scope>
    <source>
        <strain evidence="6 7">CCTCC AB 2014275</strain>
    </source>
</reference>
<keyword evidence="3" id="KW-0106">Calcium</keyword>
<dbReference type="RefSeq" id="WP_264489103.1">
    <property type="nucleotide sequence ID" value="NZ_JAPDDT010000011.1"/>
</dbReference>
<gene>
    <name evidence="6" type="ORF">OKA05_20700</name>
</gene>
<feature type="chain" id="PRO_5047136678" description="Calx-beta domain-containing protein" evidence="4">
    <location>
        <begin position="24"/>
        <end position="1392"/>
    </location>
</feature>
<evidence type="ECO:0000256" key="3">
    <source>
        <dbReference type="ARBA" id="ARBA00022837"/>
    </source>
</evidence>
<evidence type="ECO:0000313" key="7">
    <source>
        <dbReference type="Proteomes" id="UP001320876"/>
    </source>
</evidence>
<dbReference type="EMBL" id="JAPDDT010000011">
    <property type="protein sequence ID" value="MCW1924995.1"/>
    <property type="molecule type" value="Genomic_DNA"/>
</dbReference>
<proteinExistence type="predicted"/>